<dbReference type="AlphaFoldDB" id="A0ABD2MLB3"/>
<proteinExistence type="predicted"/>
<reference evidence="3 4" key="1">
    <citation type="journal article" date="2021" name="BMC Biol.">
        <title>Horizontally acquired antibacterial genes associated with adaptive radiation of ladybird beetles.</title>
        <authorList>
            <person name="Li H.S."/>
            <person name="Tang X.F."/>
            <person name="Huang Y.H."/>
            <person name="Xu Z.Y."/>
            <person name="Chen M.L."/>
            <person name="Du X.Y."/>
            <person name="Qiu B.Y."/>
            <person name="Chen P.T."/>
            <person name="Zhang W."/>
            <person name="Slipinski A."/>
            <person name="Escalona H.E."/>
            <person name="Waterhouse R.M."/>
            <person name="Zwick A."/>
            <person name="Pang H."/>
        </authorList>
    </citation>
    <scope>NUCLEOTIDE SEQUENCE [LARGE SCALE GENOMIC DNA]</scope>
    <source>
        <strain evidence="3">SYSU2018</strain>
    </source>
</reference>
<feature type="region of interest" description="Disordered" evidence="1">
    <location>
        <begin position="23"/>
        <end position="60"/>
    </location>
</feature>
<dbReference type="Proteomes" id="UP001516400">
    <property type="component" value="Unassembled WGS sequence"/>
</dbReference>
<keyword evidence="2" id="KW-0732">Signal</keyword>
<name>A0ABD2MLB3_9CUCU</name>
<accession>A0ABD2MLB3</accession>
<protein>
    <submittedName>
        <fullName evidence="3">Uncharacterized protein</fullName>
    </submittedName>
</protein>
<feature type="chain" id="PRO_5044754697" evidence="2">
    <location>
        <begin position="21"/>
        <end position="111"/>
    </location>
</feature>
<dbReference type="EMBL" id="JABFTP020000001">
    <property type="protein sequence ID" value="KAL3267034.1"/>
    <property type="molecule type" value="Genomic_DNA"/>
</dbReference>
<evidence type="ECO:0000256" key="1">
    <source>
        <dbReference type="SAM" id="MobiDB-lite"/>
    </source>
</evidence>
<gene>
    <name evidence="3" type="ORF">HHI36_011176</name>
</gene>
<comment type="caution">
    <text evidence="3">The sequence shown here is derived from an EMBL/GenBank/DDBJ whole genome shotgun (WGS) entry which is preliminary data.</text>
</comment>
<feature type="signal peptide" evidence="2">
    <location>
        <begin position="1"/>
        <end position="20"/>
    </location>
</feature>
<organism evidence="3 4">
    <name type="scientific">Cryptolaemus montrouzieri</name>
    <dbReference type="NCBI Taxonomy" id="559131"/>
    <lineage>
        <taxon>Eukaryota</taxon>
        <taxon>Metazoa</taxon>
        <taxon>Ecdysozoa</taxon>
        <taxon>Arthropoda</taxon>
        <taxon>Hexapoda</taxon>
        <taxon>Insecta</taxon>
        <taxon>Pterygota</taxon>
        <taxon>Neoptera</taxon>
        <taxon>Endopterygota</taxon>
        <taxon>Coleoptera</taxon>
        <taxon>Polyphaga</taxon>
        <taxon>Cucujiformia</taxon>
        <taxon>Coccinelloidea</taxon>
        <taxon>Coccinellidae</taxon>
        <taxon>Scymninae</taxon>
        <taxon>Scymnini</taxon>
        <taxon>Cryptolaemus</taxon>
    </lineage>
</organism>
<keyword evidence="4" id="KW-1185">Reference proteome</keyword>
<sequence>MANQIVHIIFAVFLMKSVLSFPQSATSSTSDSTEEPSNPPLSDLEASFGGSTTTTTTSAPESTTVFRKTGFYYLLDWNSFLDVDDVMGTRVNLRLQPKIGDPKRFYAVRTP</sequence>
<evidence type="ECO:0000256" key="2">
    <source>
        <dbReference type="SAM" id="SignalP"/>
    </source>
</evidence>
<evidence type="ECO:0000313" key="4">
    <source>
        <dbReference type="Proteomes" id="UP001516400"/>
    </source>
</evidence>
<evidence type="ECO:0000313" key="3">
    <source>
        <dbReference type="EMBL" id="KAL3267034.1"/>
    </source>
</evidence>
<feature type="compositionally biased region" description="Low complexity" evidence="1">
    <location>
        <begin position="51"/>
        <end position="60"/>
    </location>
</feature>